<dbReference type="InterPro" id="IPR002483">
    <property type="entry name" value="PWI_dom"/>
</dbReference>
<dbReference type="RefSeq" id="XP_012893795.1">
    <property type="nucleotide sequence ID" value="XM_013038341.1"/>
</dbReference>
<accession>D8LVA8</accession>
<dbReference type="GO" id="GO:0048024">
    <property type="term" value="P:regulation of mRNA splicing, via spliceosome"/>
    <property type="evidence" value="ECO:0007669"/>
    <property type="project" value="TreeGrafter"/>
</dbReference>
<feature type="compositionally biased region" description="Basic residues" evidence="2">
    <location>
        <begin position="194"/>
        <end position="206"/>
    </location>
</feature>
<dbReference type="Pfam" id="PF01480">
    <property type="entry name" value="PWI"/>
    <property type="match status" value="1"/>
</dbReference>
<dbReference type="Gene3D" id="1.20.1390.10">
    <property type="entry name" value="PWI domain"/>
    <property type="match status" value="1"/>
</dbReference>
<sequence>MASIRGFFRGTPAGSDFRFTDSEKKQIKSMKFPENFNEKVDMSKVNLESMKGWIAKEINSILGFEDDVLIDMIYNLLSLDEKVDPKHIEVTLIPFLERSAIGFTEKLWSLLLSAQKDPLGIPQEFVEQRMEELKKQKEKEAATKAKIESSITEAKATASPTEDADHAKVVSDNSRLKPILKRRSRSRSRDRPYRRSRSRSWRRDHRSSRYDRKRSYSRSKDRNRRHGRRSHSRSRSRSRSNSYDSYDASDSYGSYDSYDSYGSYSASPERKPEKDTSKKIKE</sequence>
<organism evidence="4">
    <name type="scientific">Blastocystis hominis</name>
    <dbReference type="NCBI Taxonomy" id="12968"/>
    <lineage>
        <taxon>Eukaryota</taxon>
        <taxon>Sar</taxon>
        <taxon>Stramenopiles</taxon>
        <taxon>Bigyra</taxon>
        <taxon>Opalozoa</taxon>
        <taxon>Opalinata</taxon>
        <taxon>Blastocystidae</taxon>
        <taxon>Blastocystis</taxon>
    </lineage>
</organism>
<dbReference type="GO" id="GO:0003723">
    <property type="term" value="F:RNA binding"/>
    <property type="evidence" value="ECO:0007669"/>
    <property type="project" value="TreeGrafter"/>
</dbReference>
<name>D8LVA8_BLAHO</name>
<dbReference type="OMA" id="QFVKELW"/>
<dbReference type="EMBL" id="FN668638">
    <property type="protein sequence ID" value="CBK19747.2"/>
    <property type="molecule type" value="Genomic_DNA"/>
</dbReference>
<feature type="domain" description="PWI" evidence="3">
    <location>
        <begin position="29"/>
        <end position="128"/>
    </location>
</feature>
<reference evidence="4" key="1">
    <citation type="submission" date="2010-02" db="EMBL/GenBank/DDBJ databases">
        <title>Sequencing and annotation of the Blastocystis hominis genome.</title>
        <authorList>
            <person name="Wincker P."/>
        </authorList>
    </citation>
    <scope>NUCLEOTIDE SEQUENCE</scope>
    <source>
        <strain evidence="4">Singapore isolate B</strain>
    </source>
</reference>
<dbReference type="InParanoid" id="D8LVA8"/>
<feature type="compositionally biased region" description="Low complexity" evidence="2">
    <location>
        <begin position="239"/>
        <end position="267"/>
    </location>
</feature>
<feature type="compositionally biased region" description="Basic and acidic residues" evidence="2">
    <location>
        <begin position="207"/>
        <end position="220"/>
    </location>
</feature>
<dbReference type="PANTHER" id="PTHR23148">
    <property type="entry name" value="SERINE/ARGININE REGULATED NUCLEAR MATRIX PROTEIN"/>
    <property type="match status" value="1"/>
</dbReference>
<evidence type="ECO:0000313" key="4">
    <source>
        <dbReference type="EMBL" id="CBK19747.2"/>
    </source>
</evidence>
<dbReference type="GO" id="GO:0006397">
    <property type="term" value="P:mRNA processing"/>
    <property type="evidence" value="ECO:0007669"/>
    <property type="project" value="UniProtKB-KW"/>
</dbReference>
<dbReference type="OrthoDB" id="163257at2759"/>
<dbReference type="GO" id="GO:0005681">
    <property type="term" value="C:spliceosomal complex"/>
    <property type="evidence" value="ECO:0007669"/>
    <property type="project" value="TreeGrafter"/>
</dbReference>
<feature type="compositionally biased region" description="Basic residues" evidence="2">
    <location>
        <begin position="221"/>
        <end position="238"/>
    </location>
</feature>
<dbReference type="InterPro" id="IPR036483">
    <property type="entry name" value="PWI_dom_sf"/>
</dbReference>
<protein>
    <recommendedName>
        <fullName evidence="3">PWI domain-containing protein</fullName>
    </recommendedName>
</protein>
<keyword evidence="5" id="KW-1185">Reference proteome</keyword>
<dbReference type="InterPro" id="IPR052225">
    <property type="entry name" value="Ser/Arg_repetitive_matrix"/>
</dbReference>
<dbReference type="AlphaFoldDB" id="D8LVA8"/>
<feature type="compositionally biased region" description="Basic and acidic residues" evidence="2">
    <location>
        <begin position="136"/>
        <end position="147"/>
    </location>
</feature>
<gene>
    <name evidence="4" type="ORF">GSBLH_T00000170001</name>
</gene>
<evidence type="ECO:0000256" key="1">
    <source>
        <dbReference type="ARBA" id="ARBA00022664"/>
    </source>
</evidence>
<proteinExistence type="predicted"/>
<feature type="region of interest" description="Disordered" evidence="2">
    <location>
        <begin position="136"/>
        <end position="282"/>
    </location>
</feature>
<evidence type="ECO:0000256" key="2">
    <source>
        <dbReference type="SAM" id="MobiDB-lite"/>
    </source>
</evidence>
<dbReference type="GeneID" id="24917488"/>
<evidence type="ECO:0000259" key="3">
    <source>
        <dbReference type="PROSITE" id="PS51025"/>
    </source>
</evidence>
<feature type="compositionally biased region" description="Basic and acidic residues" evidence="2">
    <location>
        <begin position="268"/>
        <end position="282"/>
    </location>
</feature>
<evidence type="ECO:0000313" key="5">
    <source>
        <dbReference type="Proteomes" id="UP000008312"/>
    </source>
</evidence>
<dbReference type="SMART" id="SM00311">
    <property type="entry name" value="PWI"/>
    <property type="match status" value="1"/>
</dbReference>
<dbReference type="PANTHER" id="PTHR23148:SF0">
    <property type="entry name" value="SERINE_ARGININE REPETITIVE MATRIX PROTEIN 1"/>
    <property type="match status" value="1"/>
</dbReference>
<keyword evidence="1" id="KW-0507">mRNA processing</keyword>
<dbReference type="SUPFAM" id="SSF101233">
    <property type="entry name" value="PWI domain"/>
    <property type="match status" value="1"/>
</dbReference>
<dbReference type="Proteomes" id="UP000008312">
    <property type="component" value="Unassembled WGS sequence"/>
</dbReference>
<dbReference type="PROSITE" id="PS51025">
    <property type="entry name" value="PWI"/>
    <property type="match status" value="1"/>
</dbReference>